<dbReference type="RefSeq" id="WP_194367355.1">
    <property type="nucleotide sequence ID" value="NZ_CP054493.1"/>
</dbReference>
<sequence length="439" mass="47494">MKKLMQNLFLLSSILFFMLPESASALPSFTRQTGKSCTVCHIQNTPKLNGYGRNFSLSGYANYNSNSETQSLIEGAEVTLGMPSVLNVSAVLKARYVKTTNSLDINGSYDLGTERGELQVLEGSGLYFAGRIADNIGGIISIIGDPSTENDVALGGKAILSYPTFNGFGGISLYSTQINGTFSGMENFNTGLNAPLKQFENAYVTNAAQATGIANGPATGLQLYYGDNNLFATLGVTIPSQNNEGIDAGGALIPFGRVSYNMSVSDWNFMLGAYGLAGDVKASDQSLDGGLIDGAAKLINIYKEGYGFDFEATGSILDMQTMTTINVVLKNIIDVTPISSLTSTNLQQTNNRATSVEFQINPILPLGVKVAYLNYNNKDETAVTREFVKAYDFNAYSFGLNYLVRQNITLDAEYSYIEPDEQTLIENYYDFYLVATLAF</sequence>
<dbReference type="Proteomes" id="UP000593836">
    <property type="component" value="Chromosome"/>
</dbReference>
<evidence type="ECO:0008006" key="4">
    <source>
        <dbReference type="Google" id="ProtNLM"/>
    </source>
</evidence>
<evidence type="ECO:0000256" key="1">
    <source>
        <dbReference type="SAM" id="SignalP"/>
    </source>
</evidence>
<reference evidence="2 3" key="1">
    <citation type="submission" date="2020-05" db="EMBL/GenBank/DDBJ databases">
        <title>Sulfurimonas marisnigri, sp. nov., and Sulfurimonas baltica, sp. nov., manganese oxide reducing chemolithoautotrophs of the class Epsilonproteobacteria isolated from the pelagic redoxclines of the Black and Baltic Seas and emended description of the genus Sulfurimonas.</title>
        <authorList>
            <person name="Henkel J.V."/>
            <person name="Laudan C."/>
            <person name="Werner J."/>
            <person name="Neu T."/>
            <person name="Plewe S."/>
            <person name="Sproer C."/>
            <person name="Bunk B."/>
            <person name="Schulz-Vogt H.N."/>
        </authorList>
    </citation>
    <scope>NUCLEOTIDE SEQUENCE [LARGE SCALE GENOMIC DNA]</scope>
    <source>
        <strain evidence="2 3">SoZ1</strain>
    </source>
</reference>
<feature type="chain" id="PRO_5032813293" description="Cytochrome c domain-containing protein" evidence="1">
    <location>
        <begin position="26"/>
        <end position="439"/>
    </location>
</feature>
<feature type="signal peptide" evidence="1">
    <location>
        <begin position="1"/>
        <end position="25"/>
    </location>
</feature>
<proteinExistence type="predicted"/>
<keyword evidence="1" id="KW-0732">Signal</keyword>
<accession>A0A7S7M1J7</accession>
<name>A0A7S7M1J7_9BACT</name>
<evidence type="ECO:0000313" key="3">
    <source>
        <dbReference type="Proteomes" id="UP000593836"/>
    </source>
</evidence>
<dbReference type="EMBL" id="CP054493">
    <property type="protein sequence ID" value="QOY55313.1"/>
    <property type="molecule type" value="Genomic_DNA"/>
</dbReference>
<dbReference type="AlphaFoldDB" id="A0A7S7M1J7"/>
<keyword evidence="3" id="KW-1185">Reference proteome</keyword>
<dbReference type="KEGG" id="smas:HUE87_03485"/>
<gene>
    <name evidence="2" type="ORF">HUE87_03485</name>
</gene>
<organism evidence="2 3">
    <name type="scientific">Candidatus Sulfurimonas marisnigri</name>
    <dbReference type="NCBI Taxonomy" id="2740405"/>
    <lineage>
        <taxon>Bacteria</taxon>
        <taxon>Pseudomonadati</taxon>
        <taxon>Campylobacterota</taxon>
        <taxon>Epsilonproteobacteria</taxon>
        <taxon>Campylobacterales</taxon>
        <taxon>Sulfurimonadaceae</taxon>
        <taxon>Sulfurimonas</taxon>
    </lineage>
</organism>
<evidence type="ECO:0000313" key="2">
    <source>
        <dbReference type="EMBL" id="QOY55313.1"/>
    </source>
</evidence>
<protein>
    <recommendedName>
        <fullName evidence="4">Cytochrome c domain-containing protein</fullName>
    </recommendedName>
</protein>